<dbReference type="Proteomes" id="UP000499080">
    <property type="component" value="Unassembled WGS sequence"/>
</dbReference>
<organism evidence="2 3">
    <name type="scientific">Araneus ventricosus</name>
    <name type="common">Orbweaver spider</name>
    <name type="synonym">Epeira ventricosa</name>
    <dbReference type="NCBI Taxonomy" id="182803"/>
    <lineage>
        <taxon>Eukaryota</taxon>
        <taxon>Metazoa</taxon>
        <taxon>Ecdysozoa</taxon>
        <taxon>Arthropoda</taxon>
        <taxon>Chelicerata</taxon>
        <taxon>Arachnida</taxon>
        <taxon>Araneae</taxon>
        <taxon>Araneomorphae</taxon>
        <taxon>Entelegynae</taxon>
        <taxon>Araneoidea</taxon>
        <taxon>Araneidae</taxon>
        <taxon>Araneus</taxon>
    </lineage>
</organism>
<dbReference type="PANTHER" id="PTHR45749">
    <property type="match status" value="1"/>
</dbReference>
<keyword evidence="3" id="KW-1185">Reference proteome</keyword>
<accession>A0A4Y2RH15</accession>
<protein>
    <recommendedName>
        <fullName evidence="1">HAT C-terminal dimerisation domain-containing protein</fullName>
    </recommendedName>
</protein>
<proteinExistence type="predicted"/>
<evidence type="ECO:0000259" key="1">
    <source>
        <dbReference type="Pfam" id="PF05699"/>
    </source>
</evidence>
<dbReference type="Pfam" id="PF05699">
    <property type="entry name" value="Dimer_Tnp_hAT"/>
    <property type="match status" value="1"/>
</dbReference>
<evidence type="ECO:0000313" key="2">
    <source>
        <dbReference type="EMBL" id="GBN75098.1"/>
    </source>
</evidence>
<feature type="domain" description="HAT C-terminal dimerisation" evidence="1">
    <location>
        <begin position="79"/>
        <end position="155"/>
    </location>
</feature>
<dbReference type="SUPFAM" id="SSF53098">
    <property type="entry name" value="Ribonuclease H-like"/>
    <property type="match status" value="1"/>
</dbReference>
<gene>
    <name evidence="2" type="ORF">AVEN_24991_1</name>
</gene>
<dbReference type="OrthoDB" id="6437574at2759"/>
<dbReference type="GO" id="GO:0046983">
    <property type="term" value="F:protein dimerization activity"/>
    <property type="evidence" value="ECO:0007669"/>
    <property type="project" value="InterPro"/>
</dbReference>
<dbReference type="EMBL" id="BGPR01017097">
    <property type="protein sequence ID" value="GBN75098.1"/>
    <property type="molecule type" value="Genomic_DNA"/>
</dbReference>
<dbReference type="InterPro" id="IPR012337">
    <property type="entry name" value="RNaseH-like_sf"/>
</dbReference>
<evidence type="ECO:0000313" key="3">
    <source>
        <dbReference type="Proteomes" id="UP000499080"/>
    </source>
</evidence>
<dbReference type="PANTHER" id="PTHR45749:SF35">
    <property type="entry name" value="AC-LIKE TRANSPOSASE-RELATED"/>
    <property type="match status" value="1"/>
</dbReference>
<reference evidence="2 3" key="1">
    <citation type="journal article" date="2019" name="Sci. Rep.">
        <title>Orb-weaving spider Araneus ventricosus genome elucidates the spidroin gene catalogue.</title>
        <authorList>
            <person name="Kono N."/>
            <person name="Nakamura H."/>
            <person name="Ohtoshi R."/>
            <person name="Moran D.A.P."/>
            <person name="Shinohara A."/>
            <person name="Yoshida Y."/>
            <person name="Fujiwara M."/>
            <person name="Mori M."/>
            <person name="Tomita M."/>
            <person name="Arakawa K."/>
        </authorList>
    </citation>
    <scope>NUCLEOTIDE SEQUENCE [LARGE SCALE GENOMIC DNA]</scope>
</reference>
<comment type="caution">
    <text evidence="2">The sequence shown here is derived from an EMBL/GenBank/DDBJ whole genome shotgun (WGS) entry which is preliminary data.</text>
</comment>
<dbReference type="InterPro" id="IPR008906">
    <property type="entry name" value="HATC_C_dom"/>
</dbReference>
<name>A0A4Y2RH15_ARAVE</name>
<dbReference type="AlphaFoldDB" id="A0A4Y2RH15"/>
<sequence length="167" mass="19532">MKSVLDAIQQEIKSCFTRLNDLNSKFGFLLDIEKMCNKPLDNDVQISCKNLRRFCNTDFDGPELYAEICDFKILLRNREDVHPKTEIEILTFIISYREDVFPNLRTTLQILLTISMSIASCERSFSKLKLILSFLRANMGQDRLNDLAFLSMERDIFENINFDEVID</sequence>